<evidence type="ECO:0000313" key="3">
    <source>
        <dbReference type="Proteomes" id="UP000678228"/>
    </source>
</evidence>
<keyword evidence="1" id="KW-0233">DNA recombination</keyword>
<evidence type="ECO:0000256" key="1">
    <source>
        <dbReference type="ARBA" id="ARBA00023172"/>
    </source>
</evidence>
<dbReference type="GO" id="GO:0003677">
    <property type="term" value="F:DNA binding"/>
    <property type="evidence" value="ECO:0007669"/>
    <property type="project" value="InterPro"/>
</dbReference>
<evidence type="ECO:0000313" key="2">
    <source>
        <dbReference type="EMBL" id="MBP3950148.1"/>
    </source>
</evidence>
<dbReference type="Gene3D" id="1.10.443.10">
    <property type="entry name" value="Intergrase catalytic core"/>
    <property type="match status" value="1"/>
</dbReference>
<dbReference type="AlphaFoldDB" id="A0A940WTX1"/>
<dbReference type="InterPro" id="IPR011010">
    <property type="entry name" value="DNA_brk_join_enz"/>
</dbReference>
<keyword evidence="3" id="KW-1185">Reference proteome</keyword>
<evidence type="ECO:0008006" key="4">
    <source>
        <dbReference type="Google" id="ProtNLM"/>
    </source>
</evidence>
<dbReference type="GO" id="GO:0015074">
    <property type="term" value="P:DNA integration"/>
    <property type="evidence" value="ECO:0007669"/>
    <property type="project" value="InterPro"/>
</dbReference>
<dbReference type="GO" id="GO:0006310">
    <property type="term" value="P:DNA recombination"/>
    <property type="evidence" value="ECO:0007669"/>
    <property type="project" value="UniProtKB-KW"/>
</dbReference>
<protein>
    <recommendedName>
        <fullName evidence="4">Integrase</fullName>
    </recommendedName>
</protein>
<gene>
    <name evidence="2" type="ORF">J7W16_03310</name>
</gene>
<dbReference type="EMBL" id="JAGKSQ010000001">
    <property type="protein sequence ID" value="MBP3950148.1"/>
    <property type="molecule type" value="Genomic_DNA"/>
</dbReference>
<dbReference type="InterPro" id="IPR013762">
    <property type="entry name" value="Integrase-like_cat_sf"/>
</dbReference>
<organism evidence="2 3">
    <name type="scientific">Halalkalibacter suaedae</name>
    <dbReference type="NCBI Taxonomy" id="2822140"/>
    <lineage>
        <taxon>Bacteria</taxon>
        <taxon>Bacillati</taxon>
        <taxon>Bacillota</taxon>
        <taxon>Bacilli</taxon>
        <taxon>Bacillales</taxon>
        <taxon>Bacillaceae</taxon>
        <taxon>Halalkalibacter</taxon>
    </lineage>
</organism>
<accession>A0A940WTX1</accession>
<reference evidence="2" key="1">
    <citation type="submission" date="2021-03" db="EMBL/GenBank/DDBJ databases">
        <title>Bacillus suaedae sp. nov., isolated from Suaeda aralocaspica.</title>
        <authorList>
            <person name="Lei R.F.R."/>
        </authorList>
    </citation>
    <scope>NUCLEOTIDE SEQUENCE</scope>
    <source>
        <strain evidence="2">YZJH907-2</strain>
    </source>
</reference>
<name>A0A940WTX1_9BACI</name>
<dbReference type="Proteomes" id="UP000678228">
    <property type="component" value="Unassembled WGS sequence"/>
</dbReference>
<dbReference type="SUPFAM" id="SSF56349">
    <property type="entry name" value="DNA breaking-rejoining enzymes"/>
    <property type="match status" value="1"/>
</dbReference>
<proteinExistence type="predicted"/>
<comment type="caution">
    <text evidence="2">The sequence shown here is derived from an EMBL/GenBank/DDBJ whole genome shotgun (WGS) entry which is preliminary data.</text>
</comment>
<sequence>MKNSGGNIVLLRDQLGHTSIETTALYTNLDRKEHKRVMQNISDSRKQKEVKI</sequence>